<feature type="signal peptide" evidence="5">
    <location>
        <begin position="1"/>
        <end position="17"/>
    </location>
</feature>
<dbReference type="GO" id="GO:0030313">
    <property type="term" value="C:cell envelope"/>
    <property type="evidence" value="ECO:0007669"/>
    <property type="project" value="UniProtKB-SubCell"/>
</dbReference>
<dbReference type="PROSITE" id="PS51352">
    <property type="entry name" value="THIOREDOXIN_2"/>
    <property type="match status" value="1"/>
</dbReference>
<evidence type="ECO:0000313" key="7">
    <source>
        <dbReference type="EMBL" id="SJZ34786.1"/>
    </source>
</evidence>
<name>A0A1T4JX67_9BACT</name>
<dbReference type="GO" id="GO:0016491">
    <property type="term" value="F:oxidoreductase activity"/>
    <property type="evidence" value="ECO:0007669"/>
    <property type="project" value="InterPro"/>
</dbReference>
<evidence type="ECO:0000256" key="1">
    <source>
        <dbReference type="ARBA" id="ARBA00004196"/>
    </source>
</evidence>
<dbReference type="GO" id="GO:0016209">
    <property type="term" value="F:antioxidant activity"/>
    <property type="evidence" value="ECO:0007669"/>
    <property type="project" value="InterPro"/>
</dbReference>
<keyword evidence="2" id="KW-0201">Cytochrome c-type biogenesis</keyword>
<dbReference type="AlphaFoldDB" id="A0A1T4JX67"/>
<keyword evidence="5" id="KW-0732">Signal</keyword>
<protein>
    <submittedName>
        <fullName evidence="7">Peroxiredoxin</fullName>
    </submittedName>
</protein>
<dbReference type="GO" id="GO:0017004">
    <property type="term" value="P:cytochrome complex assembly"/>
    <property type="evidence" value="ECO:0007669"/>
    <property type="project" value="UniProtKB-KW"/>
</dbReference>
<accession>A0A1T4JX67</accession>
<dbReference type="STRING" id="413434.SAMN04488132_101277"/>
<dbReference type="PANTHER" id="PTHR42852:SF6">
    <property type="entry name" value="THIOL:DISULFIDE INTERCHANGE PROTEIN DSBE"/>
    <property type="match status" value="1"/>
</dbReference>
<dbReference type="InterPro" id="IPR050553">
    <property type="entry name" value="Thioredoxin_ResA/DsbE_sf"/>
</dbReference>
<dbReference type="CDD" id="cd02966">
    <property type="entry name" value="TlpA_like_family"/>
    <property type="match status" value="1"/>
</dbReference>
<comment type="subcellular location">
    <subcellularLocation>
        <location evidence="1">Cell envelope</location>
    </subcellularLocation>
</comment>
<dbReference type="InterPro" id="IPR013766">
    <property type="entry name" value="Thioredoxin_domain"/>
</dbReference>
<dbReference type="PANTHER" id="PTHR42852">
    <property type="entry name" value="THIOL:DISULFIDE INTERCHANGE PROTEIN DSBE"/>
    <property type="match status" value="1"/>
</dbReference>
<sequence length="472" mass="53267">MRRLLIVTLLLPCFSLAAQQQKTGAWISGTIMNHKEDSVKIVISDDPVLRKSRSFTIPLINGRFSSFLAVTGPVSVYTQEGINYVSGLIEPGDSLYFSYDANDFRNTLSINGKGAQKFDYVNSWRTLDIYRKLSQRAGLSRNQPYPFDNLLNFTDSIGTVFQTKLDSVKPFLSKESLRILQADLKANISANKYRSVGMVYHESREETLKKRTAELSPAATAAISNMLQFDESLAFSSSYINAVFNTLFMEYDARKMSGTSGKDLPSKYSYLDSVLPGALKTPVFTLFLENDLAKLNQAEDLEKLISTIYHSREDLAYREYISALFRDLHVFRKGMPAPSFTLTNTKGEKVTLSDFRGKVVLIDFWYEACGPCHALFENISSVKKQFGSDSVVFLCISVDSEPVWKESLQKRKIQGYHVFTQNQQIQHAVVKDYKVNGYPTTCLIDRNGNIFMATPSNNPVELAQQIRNALKQ</sequence>
<proteinExistence type="predicted"/>
<feature type="chain" id="PRO_5013363840" evidence="5">
    <location>
        <begin position="18"/>
        <end position="472"/>
    </location>
</feature>
<dbReference type="OrthoDB" id="983020at2"/>
<dbReference type="InterPro" id="IPR036249">
    <property type="entry name" value="Thioredoxin-like_sf"/>
</dbReference>
<evidence type="ECO:0000259" key="6">
    <source>
        <dbReference type="PROSITE" id="PS51352"/>
    </source>
</evidence>
<feature type="domain" description="Thioredoxin" evidence="6">
    <location>
        <begin position="331"/>
        <end position="472"/>
    </location>
</feature>
<dbReference type="InterPro" id="IPR000866">
    <property type="entry name" value="AhpC/TSA"/>
</dbReference>
<dbReference type="Proteomes" id="UP000190888">
    <property type="component" value="Unassembled WGS sequence"/>
</dbReference>
<keyword evidence="4" id="KW-0676">Redox-active center</keyword>
<dbReference type="EMBL" id="FUWH01000001">
    <property type="protein sequence ID" value="SJZ34786.1"/>
    <property type="molecule type" value="Genomic_DNA"/>
</dbReference>
<keyword evidence="3" id="KW-1015">Disulfide bond</keyword>
<evidence type="ECO:0000313" key="8">
    <source>
        <dbReference type="Proteomes" id="UP000190888"/>
    </source>
</evidence>
<reference evidence="7 8" key="1">
    <citation type="submission" date="2017-02" db="EMBL/GenBank/DDBJ databases">
        <authorList>
            <person name="Peterson S.W."/>
        </authorList>
    </citation>
    <scope>NUCLEOTIDE SEQUENCE [LARGE SCALE GENOMIC DNA]</scope>
    <source>
        <strain evidence="7 8">DSM 22335</strain>
    </source>
</reference>
<evidence type="ECO:0000256" key="5">
    <source>
        <dbReference type="SAM" id="SignalP"/>
    </source>
</evidence>
<dbReference type="SUPFAM" id="SSF52833">
    <property type="entry name" value="Thioredoxin-like"/>
    <property type="match status" value="1"/>
</dbReference>
<evidence type="ECO:0000256" key="3">
    <source>
        <dbReference type="ARBA" id="ARBA00023157"/>
    </source>
</evidence>
<keyword evidence="8" id="KW-1185">Reference proteome</keyword>
<organism evidence="7 8">
    <name type="scientific">Sediminibacterium ginsengisoli</name>
    <dbReference type="NCBI Taxonomy" id="413434"/>
    <lineage>
        <taxon>Bacteria</taxon>
        <taxon>Pseudomonadati</taxon>
        <taxon>Bacteroidota</taxon>
        <taxon>Chitinophagia</taxon>
        <taxon>Chitinophagales</taxon>
        <taxon>Chitinophagaceae</taxon>
        <taxon>Sediminibacterium</taxon>
    </lineage>
</organism>
<evidence type="ECO:0000256" key="4">
    <source>
        <dbReference type="ARBA" id="ARBA00023284"/>
    </source>
</evidence>
<evidence type="ECO:0000256" key="2">
    <source>
        <dbReference type="ARBA" id="ARBA00022748"/>
    </source>
</evidence>
<gene>
    <name evidence="7" type="ORF">SAMN04488132_101277</name>
</gene>
<dbReference type="Pfam" id="PF00578">
    <property type="entry name" value="AhpC-TSA"/>
    <property type="match status" value="1"/>
</dbReference>
<dbReference type="Gene3D" id="3.40.30.10">
    <property type="entry name" value="Glutaredoxin"/>
    <property type="match status" value="1"/>
</dbReference>